<dbReference type="Proteomes" id="UP000812440">
    <property type="component" value="Unassembled WGS sequence"/>
</dbReference>
<protein>
    <submittedName>
        <fullName evidence="1">Uncharacterized protein</fullName>
    </submittedName>
</protein>
<dbReference type="AlphaFoldDB" id="A0A8T2I8Q1"/>
<sequence>MEQLIRVEAAGRRDLCGRVGAGTGSPAPRDACQMRGSCSRWQMGTPALFTRTQRPYQRCLGGYLFRIAEPRISSDIRTAESHGVAQYLLRRCSCSMEAIYVHCMFLYEVGTSNTRRG</sequence>
<accession>A0A8T2I8Q1</accession>
<gene>
    <name evidence="1" type="ORF">GDO86_019879</name>
</gene>
<proteinExistence type="predicted"/>
<evidence type="ECO:0000313" key="2">
    <source>
        <dbReference type="Proteomes" id="UP000812440"/>
    </source>
</evidence>
<name>A0A8T2I8Q1_9PIPI</name>
<evidence type="ECO:0000313" key="1">
    <source>
        <dbReference type="EMBL" id="KAG8429545.1"/>
    </source>
</evidence>
<keyword evidence="2" id="KW-1185">Reference proteome</keyword>
<organism evidence="1 2">
    <name type="scientific">Hymenochirus boettgeri</name>
    <name type="common">Congo dwarf clawed frog</name>
    <dbReference type="NCBI Taxonomy" id="247094"/>
    <lineage>
        <taxon>Eukaryota</taxon>
        <taxon>Metazoa</taxon>
        <taxon>Chordata</taxon>
        <taxon>Craniata</taxon>
        <taxon>Vertebrata</taxon>
        <taxon>Euteleostomi</taxon>
        <taxon>Amphibia</taxon>
        <taxon>Batrachia</taxon>
        <taxon>Anura</taxon>
        <taxon>Pipoidea</taxon>
        <taxon>Pipidae</taxon>
        <taxon>Pipinae</taxon>
        <taxon>Hymenochirus</taxon>
    </lineage>
</organism>
<reference evidence="1" key="1">
    <citation type="thesis" date="2020" institute="ProQuest LLC" country="789 East Eisenhower Parkway, Ann Arbor, MI, USA">
        <title>Comparative Genomics and Chromosome Evolution.</title>
        <authorList>
            <person name="Mudd A.B."/>
        </authorList>
    </citation>
    <scope>NUCLEOTIDE SEQUENCE</scope>
    <source>
        <strain evidence="1">Female2</strain>
        <tissue evidence="1">Blood</tissue>
    </source>
</reference>
<dbReference type="EMBL" id="JAACNH010005641">
    <property type="protein sequence ID" value="KAG8429545.1"/>
    <property type="molecule type" value="Genomic_DNA"/>
</dbReference>
<comment type="caution">
    <text evidence="1">The sequence shown here is derived from an EMBL/GenBank/DDBJ whole genome shotgun (WGS) entry which is preliminary data.</text>
</comment>